<evidence type="ECO:0000256" key="3">
    <source>
        <dbReference type="ARBA" id="ARBA00022630"/>
    </source>
</evidence>
<dbReference type="InterPro" id="IPR037069">
    <property type="entry name" value="AcylCoA_DH/ox_N_sf"/>
</dbReference>
<dbReference type="SUPFAM" id="SSF47203">
    <property type="entry name" value="Acyl-CoA dehydrogenase C-terminal domain-like"/>
    <property type="match status" value="1"/>
</dbReference>
<evidence type="ECO:0000259" key="6">
    <source>
        <dbReference type="Pfam" id="PF00441"/>
    </source>
</evidence>
<keyword evidence="9" id="KW-1185">Reference proteome</keyword>
<dbReference type="InterPro" id="IPR046373">
    <property type="entry name" value="Acyl-CoA_Oxase/DH_mid-dom_sf"/>
</dbReference>
<evidence type="ECO:0000256" key="2">
    <source>
        <dbReference type="ARBA" id="ARBA00009347"/>
    </source>
</evidence>
<keyword evidence="4" id="KW-0274">FAD</keyword>
<dbReference type="Pfam" id="PF00441">
    <property type="entry name" value="Acyl-CoA_dh_1"/>
    <property type="match status" value="1"/>
</dbReference>
<evidence type="ECO:0000256" key="4">
    <source>
        <dbReference type="ARBA" id="ARBA00022827"/>
    </source>
</evidence>
<comment type="cofactor">
    <cofactor evidence="1">
        <name>FAD</name>
        <dbReference type="ChEBI" id="CHEBI:57692"/>
    </cofactor>
</comment>
<name>A0ABW2GJG1_9ACTN</name>
<dbReference type="InterPro" id="IPR013786">
    <property type="entry name" value="AcylCoA_DH/ox_N"/>
</dbReference>
<evidence type="ECO:0000256" key="1">
    <source>
        <dbReference type="ARBA" id="ARBA00001974"/>
    </source>
</evidence>
<evidence type="ECO:0000313" key="9">
    <source>
        <dbReference type="Proteomes" id="UP001596413"/>
    </source>
</evidence>
<dbReference type="PANTHER" id="PTHR43884:SF20">
    <property type="entry name" value="ACYL-COA DEHYDROGENASE FADE28"/>
    <property type="match status" value="1"/>
</dbReference>
<dbReference type="InterPro" id="IPR009100">
    <property type="entry name" value="AcylCoA_DH/oxidase_NM_dom_sf"/>
</dbReference>
<dbReference type="Gene3D" id="2.40.110.10">
    <property type="entry name" value="Butyryl-CoA Dehydrogenase, subunit A, domain 2"/>
    <property type="match status" value="1"/>
</dbReference>
<dbReference type="InterPro" id="IPR036250">
    <property type="entry name" value="AcylCo_DH-like_C"/>
</dbReference>
<dbReference type="Gene3D" id="1.10.540.10">
    <property type="entry name" value="Acyl-CoA dehydrogenase/oxidase, N-terminal domain"/>
    <property type="match status" value="1"/>
</dbReference>
<evidence type="ECO:0000313" key="8">
    <source>
        <dbReference type="EMBL" id="MFC7219693.1"/>
    </source>
</evidence>
<feature type="domain" description="Acyl-CoA dehydrogenase/oxidase C-terminal" evidence="6">
    <location>
        <begin position="234"/>
        <end position="364"/>
    </location>
</feature>
<proteinExistence type="inferred from homology"/>
<gene>
    <name evidence="8" type="ORF">ACFQLX_16210</name>
</gene>
<comment type="similarity">
    <text evidence="2">Belongs to the acyl-CoA dehydrogenase family.</text>
</comment>
<dbReference type="PANTHER" id="PTHR43884">
    <property type="entry name" value="ACYL-COA DEHYDROGENASE"/>
    <property type="match status" value="1"/>
</dbReference>
<dbReference type="GO" id="GO:0016491">
    <property type="term" value="F:oxidoreductase activity"/>
    <property type="evidence" value="ECO:0007669"/>
    <property type="project" value="UniProtKB-KW"/>
</dbReference>
<keyword evidence="5 8" id="KW-0560">Oxidoreductase</keyword>
<sequence length="375" mass="39046">MTALTPTPDSDLLYSEQEEDLRAAVRSLLAAHLDTPALLASLEAPAGAHDARLWKALAVDMGLAGLLIPQELGGAGATHREAAVVLEELGRTVAPVPFLTSAVLATQTLLACDTTRPEVAALLTGLAEGRRTCALAVALSTSPYAPVRRAAATGAGLSGTLTSVADGPTADAWLVPADDGLYLVERDTAGARMEAMTALDQTRPLGRLTLDNATGTRLADAATAEAAIHHGLLTAAGLLASEQLGLADWCLTETVAYLKERRQFARQVGGFQALKHRLAHLWLRLVPARAVARHAADALATASPDTAIAVALAQSCTSELAVHAAEEALQLHGGIGMTWEHPVHLYLKRAKSTHLTLGTPATHHTALATLVDLPA</sequence>
<evidence type="ECO:0000259" key="7">
    <source>
        <dbReference type="Pfam" id="PF02771"/>
    </source>
</evidence>
<keyword evidence="3" id="KW-0285">Flavoprotein</keyword>
<feature type="domain" description="Acyl-CoA dehydrogenase/oxidase N-terminal" evidence="7">
    <location>
        <begin position="15"/>
        <end position="108"/>
    </location>
</feature>
<comment type="caution">
    <text evidence="8">The sequence shown here is derived from an EMBL/GenBank/DDBJ whole genome shotgun (WGS) entry which is preliminary data.</text>
</comment>
<dbReference type="Pfam" id="PF02771">
    <property type="entry name" value="Acyl-CoA_dh_N"/>
    <property type="match status" value="1"/>
</dbReference>
<dbReference type="EMBL" id="JBHSZO010000023">
    <property type="protein sequence ID" value="MFC7219693.1"/>
    <property type="molecule type" value="Genomic_DNA"/>
</dbReference>
<accession>A0ABW2GJG1</accession>
<dbReference type="Proteomes" id="UP001596413">
    <property type="component" value="Unassembled WGS sequence"/>
</dbReference>
<dbReference type="RefSeq" id="WP_386415666.1">
    <property type="nucleotide sequence ID" value="NZ_JBHSZO010000023.1"/>
</dbReference>
<dbReference type="EC" id="1.-.-.-" evidence="8"/>
<dbReference type="SUPFAM" id="SSF56645">
    <property type="entry name" value="Acyl-CoA dehydrogenase NM domain-like"/>
    <property type="match status" value="1"/>
</dbReference>
<dbReference type="Gene3D" id="1.20.140.10">
    <property type="entry name" value="Butyryl-CoA Dehydrogenase, subunit A, domain 3"/>
    <property type="match status" value="1"/>
</dbReference>
<dbReference type="InterPro" id="IPR009075">
    <property type="entry name" value="AcylCo_DH/oxidase_C"/>
</dbReference>
<protein>
    <submittedName>
        <fullName evidence="8">Acyl-CoA dehydrogenase family protein</fullName>
        <ecNumber evidence="8">1.-.-.-</ecNumber>
    </submittedName>
</protein>
<reference evidence="9" key="1">
    <citation type="journal article" date="2019" name="Int. J. Syst. Evol. Microbiol.">
        <title>The Global Catalogue of Microorganisms (GCM) 10K type strain sequencing project: providing services to taxonomists for standard genome sequencing and annotation.</title>
        <authorList>
            <consortium name="The Broad Institute Genomics Platform"/>
            <consortium name="The Broad Institute Genome Sequencing Center for Infectious Disease"/>
            <person name="Wu L."/>
            <person name="Ma J."/>
        </authorList>
    </citation>
    <scope>NUCLEOTIDE SEQUENCE [LARGE SCALE GENOMIC DNA]</scope>
    <source>
        <strain evidence="9">CGMCC 1.13681</strain>
    </source>
</reference>
<evidence type="ECO:0000256" key="5">
    <source>
        <dbReference type="ARBA" id="ARBA00023002"/>
    </source>
</evidence>
<organism evidence="8 9">
    <name type="scientific">Streptomyces polyrhachis</name>
    <dbReference type="NCBI Taxonomy" id="1282885"/>
    <lineage>
        <taxon>Bacteria</taxon>
        <taxon>Bacillati</taxon>
        <taxon>Actinomycetota</taxon>
        <taxon>Actinomycetes</taxon>
        <taxon>Kitasatosporales</taxon>
        <taxon>Streptomycetaceae</taxon>
        <taxon>Streptomyces</taxon>
    </lineage>
</organism>